<proteinExistence type="predicted"/>
<feature type="transmembrane region" description="Helical" evidence="6">
    <location>
        <begin position="263"/>
        <end position="278"/>
    </location>
</feature>
<dbReference type="CDD" id="cd07731">
    <property type="entry name" value="ComA-like_MBL-fold"/>
    <property type="match status" value="1"/>
</dbReference>
<dbReference type="InterPro" id="IPR035681">
    <property type="entry name" value="ComA-like_MBL"/>
</dbReference>
<dbReference type="Proteomes" id="UP000199095">
    <property type="component" value="Unassembled WGS sequence"/>
</dbReference>
<keyword evidence="9" id="KW-1185">Reference proteome</keyword>
<organism evidence="8 9">
    <name type="scientific">Salinibacillus kushneri</name>
    <dbReference type="NCBI Taxonomy" id="237682"/>
    <lineage>
        <taxon>Bacteria</taxon>
        <taxon>Bacillati</taxon>
        <taxon>Bacillota</taxon>
        <taxon>Bacilli</taxon>
        <taxon>Bacillales</taxon>
        <taxon>Bacillaceae</taxon>
        <taxon>Salinibacillus</taxon>
    </lineage>
</organism>
<evidence type="ECO:0000256" key="6">
    <source>
        <dbReference type="SAM" id="Phobius"/>
    </source>
</evidence>
<dbReference type="STRING" id="237682.SAMN05421676_106198"/>
<dbReference type="GO" id="GO:0005886">
    <property type="term" value="C:plasma membrane"/>
    <property type="evidence" value="ECO:0007669"/>
    <property type="project" value="UniProtKB-SubCell"/>
</dbReference>
<dbReference type="Pfam" id="PF00753">
    <property type="entry name" value="Lactamase_B"/>
    <property type="match status" value="2"/>
</dbReference>
<evidence type="ECO:0000256" key="5">
    <source>
        <dbReference type="ARBA" id="ARBA00023136"/>
    </source>
</evidence>
<accession>A0A1I0G3G2</accession>
<dbReference type="Pfam" id="PF03772">
    <property type="entry name" value="Competence"/>
    <property type="match status" value="1"/>
</dbReference>
<dbReference type="InterPro" id="IPR001279">
    <property type="entry name" value="Metallo-B-lactamas"/>
</dbReference>
<dbReference type="InterPro" id="IPR004477">
    <property type="entry name" value="ComEC_N"/>
</dbReference>
<dbReference type="InterPro" id="IPR052159">
    <property type="entry name" value="Competence_DNA_uptake"/>
</dbReference>
<evidence type="ECO:0000259" key="7">
    <source>
        <dbReference type="SMART" id="SM00849"/>
    </source>
</evidence>
<sequence length="758" mass="87720">MLKGKWHYILLIAVFSIWNQFLWGWLGLGAFLIFYYMRYKEKPGSWLFFFISSIVLIYFSLLPSFESAIWEDDSPQDHSTIQGMITSNPEIKEDYISFTLNENHTNEKIMVNVNSGQTNSNHVLSFQHGGNCKVTGRLQLPRQARNPGAFDYRSYLKAMGIYVQMNVDQSEIQCEGRDWLAYSFQVKDNLLQHLEERYRPVTYHWIQALIFGDKDLLSEEMIQEFQNWNLSHLLAISGLHVGLIIFFFYSFLNRFCKISIEKSKYILMIFLPVYALFANGNPPVLRAVLMAEVLFIFSIMGRRWPLTDVVSMTALLLLLHNPLLLYQLGFQFSFIVTFALILSKGILSRLPSFFWSSIYISFISQLAIIPLQLWNFYYISPLSLFANLFFVPYFSAIVIPLSLLAVLFSWLPPIFTAPIDFYFTRLHEPLLFSIFHYVKDAQLLWIIGKISLITVMSYYVGLFMFMKLLENNRRKRALITSSFLVMLLIAEQLAPYLDNKGTVTVLDVGQGDTFIIELPNRKGIMMIDAAKEMSLNNKDEKMNPTAEYAIKPFLWSRGITTIDHLVITHFDQDHFGSYPYLVENFQIQHLYTNPAYKEFLSPKAYSKHTVLTSDMNLNIGKYSFHVLYPHKQGNSELNQNQQSIVLYTEFGGRTFLFTGDIGSEGERKMLEKYPSLQADILKVGHHGSKYSTSDSFLQSLQPEYAIISVGEHNLYGHPSPETIKRLQQQQVQILRTDLNGAIQYRFAKNSGTFLTMFP</sequence>
<keyword evidence="4 6" id="KW-1133">Transmembrane helix</keyword>
<dbReference type="InterPro" id="IPR025405">
    <property type="entry name" value="DUF4131"/>
</dbReference>
<feature type="transmembrane region" description="Helical" evidence="6">
    <location>
        <begin position="230"/>
        <end position="251"/>
    </location>
</feature>
<feature type="transmembrane region" description="Helical" evidence="6">
    <location>
        <begin position="353"/>
        <end position="377"/>
    </location>
</feature>
<dbReference type="EMBL" id="FOHJ01000006">
    <property type="protein sequence ID" value="SET65276.1"/>
    <property type="molecule type" value="Genomic_DNA"/>
</dbReference>
<evidence type="ECO:0000256" key="3">
    <source>
        <dbReference type="ARBA" id="ARBA00022692"/>
    </source>
</evidence>
<gene>
    <name evidence="8" type="ORF">SAMN05421676_106198</name>
</gene>
<feature type="transmembrane region" description="Helical" evidence="6">
    <location>
        <begin position="384"/>
        <end position="411"/>
    </location>
</feature>
<dbReference type="InterPro" id="IPR036866">
    <property type="entry name" value="RibonucZ/Hydroxyglut_hydro"/>
</dbReference>
<evidence type="ECO:0000256" key="2">
    <source>
        <dbReference type="ARBA" id="ARBA00022475"/>
    </source>
</evidence>
<dbReference type="AlphaFoldDB" id="A0A1I0G3G2"/>
<evidence type="ECO:0000256" key="4">
    <source>
        <dbReference type="ARBA" id="ARBA00022989"/>
    </source>
</evidence>
<reference evidence="9" key="1">
    <citation type="submission" date="2016-10" db="EMBL/GenBank/DDBJ databases">
        <authorList>
            <person name="Varghese N."/>
            <person name="Submissions S."/>
        </authorList>
    </citation>
    <scope>NUCLEOTIDE SEQUENCE [LARGE SCALE GENOMIC DNA]</scope>
    <source>
        <strain evidence="9">CGMCC 1.3566</strain>
    </source>
</reference>
<dbReference type="Gene3D" id="3.60.15.10">
    <property type="entry name" value="Ribonuclease Z/Hydroxyacylglutathione hydrolase-like"/>
    <property type="match status" value="1"/>
</dbReference>
<evidence type="ECO:0000256" key="1">
    <source>
        <dbReference type="ARBA" id="ARBA00004651"/>
    </source>
</evidence>
<dbReference type="NCBIfam" id="TIGR00361">
    <property type="entry name" value="ComEC_Rec2"/>
    <property type="match status" value="1"/>
</dbReference>
<dbReference type="GO" id="GO:0030420">
    <property type="term" value="P:establishment of competence for transformation"/>
    <property type="evidence" value="ECO:0007669"/>
    <property type="project" value="InterPro"/>
</dbReference>
<feature type="domain" description="Metallo-beta-lactamase" evidence="7">
    <location>
        <begin position="510"/>
        <end position="711"/>
    </location>
</feature>
<feature type="transmembrane region" description="Helical" evidence="6">
    <location>
        <begin position="6"/>
        <end position="34"/>
    </location>
</feature>
<dbReference type="NCBIfam" id="TIGR00360">
    <property type="entry name" value="ComEC_N-term"/>
    <property type="match status" value="1"/>
</dbReference>
<name>A0A1I0G3G2_9BACI</name>
<feature type="transmembrane region" description="Helical" evidence="6">
    <location>
        <begin position="443"/>
        <end position="465"/>
    </location>
</feature>
<dbReference type="SMART" id="SM00849">
    <property type="entry name" value="Lactamase_B"/>
    <property type="match status" value="1"/>
</dbReference>
<keyword evidence="3 6" id="KW-0812">Transmembrane</keyword>
<feature type="transmembrane region" description="Helical" evidence="6">
    <location>
        <begin position="323"/>
        <end position="347"/>
    </location>
</feature>
<dbReference type="SUPFAM" id="SSF56281">
    <property type="entry name" value="Metallo-hydrolase/oxidoreductase"/>
    <property type="match status" value="1"/>
</dbReference>
<dbReference type="InterPro" id="IPR004797">
    <property type="entry name" value="Competence_ComEC/Rec2"/>
</dbReference>
<protein>
    <submittedName>
        <fullName evidence="8">Competence protein ComEC</fullName>
    </submittedName>
</protein>
<dbReference type="Pfam" id="PF13567">
    <property type="entry name" value="DUF4131"/>
    <property type="match status" value="1"/>
</dbReference>
<dbReference type="PANTHER" id="PTHR30619:SF1">
    <property type="entry name" value="RECOMBINATION PROTEIN 2"/>
    <property type="match status" value="1"/>
</dbReference>
<evidence type="ECO:0000313" key="8">
    <source>
        <dbReference type="EMBL" id="SET65276.1"/>
    </source>
</evidence>
<keyword evidence="2" id="KW-1003">Cell membrane</keyword>
<dbReference type="PANTHER" id="PTHR30619">
    <property type="entry name" value="DNA INTERNALIZATION/COMPETENCE PROTEIN COMEC/REC2"/>
    <property type="match status" value="1"/>
</dbReference>
<dbReference type="OrthoDB" id="9761531at2"/>
<comment type="subcellular location">
    <subcellularLocation>
        <location evidence="1">Cell membrane</location>
        <topology evidence="1">Multi-pass membrane protein</topology>
    </subcellularLocation>
</comment>
<keyword evidence="5 6" id="KW-0472">Membrane</keyword>
<feature type="transmembrane region" description="Helical" evidence="6">
    <location>
        <begin position="46"/>
        <end position="65"/>
    </location>
</feature>
<evidence type="ECO:0000313" key="9">
    <source>
        <dbReference type="Proteomes" id="UP000199095"/>
    </source>
</evidence>